<comment type="caution">
    <text evidence="1">The sequence shown here is derived from an EMBL/GenBank/DDBJ whole genome shotgun (WGS) entry which is preliminary data.</text>
</comment>
<evidence type="ECO:0000313" key="1">
    <source>
        <dbReference type="EMBL" id="MFJ1270020.1"/>
    </source>
</evidence>
<reference evidence="1 2" key="1">
    <citation type="submission" date="2024-08" db="EMBL/GenBank/DDBJ databases">
        <title>Draft Genome Sequence of Legionella lytica strain DSB2004, Isolated From a Fire Sprinkler System.</title>
        <authorList>
            <person name="Everhart A.D."/>
            <person name="Kidane D.T."/>
            <person name="Farone A.L."/>
            <person name="Farone M.B."/>
        </authorList>
    </citation>
    <scope>NUCLEOTIDE SEQUENCE [LARGE SCALE GENOMIC DNA]</scope>
    <source>
        <strain evidence="1 2">DSB2004</strain>
    </source>
</reference>
<proteinExistence type="predicted"/>
<evidence type="ECO:0000313" key="2">
    <source>
        <dbReference type="Proteomes" id="UP001615550"/>
    </source>
</evidence>
<dbReference type="EMBL" id="JBGORX010000012">
    <property type="protein sequence ID" value="MFJ1270020.1"/>
    <property type="molecule type" value="Genomic_DNA"/>
</dbReference>
<organism evidence="1 2">
    <name type="scientific">Legionella lytica</name>
    <dbReference type="NCBI Taxonomy" id="96232"/>
    <lineage>
        <taxon>Bacteria</taxon>
        <taxon>Pseudomonadati</taxon>
        <taxon>Pseudomonadota</taxon>
        <taxon>Gammaproteobacteria</taxon>
        <taxon>Legionellales</taxon>
        <taxon>Legionellaceae</taxon>
        <taxon>Legionella</taxon>
    </lineage>
</organism>
<gene>
    <name evidence="1" type="ORF">ACD661_15790</name>
</gene>
<keyword evidence="2" id="KW-1185">Reference proteome</keyword>
<dbReference type="RefSeq" id="WP_400188832.1">
    <property type="nucleotide sequence ID" value="NZ_JBGORX010000012.1"/>
</dbReference>
<dbReference type="Proteomes" id="UP001615550">
    <property type="component" value="Unassembled WGS sequence"/>
</dbReference>
<sequence>MFAGHPNHVQLAYKTFHYLDAFLSDEVKSFAARCHKNTKRKNRTTRAKWHGCHLVGVMLNSIIDDEEDYMLLPQSEYEQLSKYSFNKVHEYFDENEPIGGWWDPKKHPFR</sequence>
<name>A0ABW8DBC6_9GAMM</name>
<protein>
    <submittedName>
        <fullName evidence="1">Uncharacterized protein</fullName>
    </submittedName>
</protein>
<accession>A0ABW8DBC6</accession>